<protein>
    <submittedName>
        <fullName evidence="2">Uncharacterized protein</fullName>
    </submittedName>
</protein>
<dbReference type="Proteomes" id="UP000051020">
    <property type="component" value="Unassembled WGS sequence"/>
</dbReference>
<name>A0A837R828_LACPE</name>
<organism evidence="2 3">
    <name type="scientific">Lactiplantibacillus pentosus DSM 20314</name>
    <dbReference type="NCBI Taxonomy" id="1423791"/>
    <lineage>
        <taxon>Bacteria</taxon>
        <taxon>Bacillati</taxon>
        <taxon>Bacillota</taxon>
        <taxon>Bacilli</taxon>
        <taxon>Lactobacillales</taxon>
        <taxon>Lactobacillaceae</taxon>
        <taxon>Lactiplantibacillus</taxon>
    </lineage>
</organism>
<gene>
    <name evidence="2" type="ORF">FD24_GL001718</name>
</gene>
<reference evidence="2 3" key="1">
    <citation type="journal article" date="2015" name="Genome Announc.">
        <title>Expanding the biotechnology potential of lactobacilli through comparative genomics of 213 strains and associated genera.</title>
        <authorList>
            <person name="Sun Z."/>
            <person name="Harris H.M."/>
            <person name="McCann A."/>
            <person name="Guo C."/>
            <person name="Argimon S."/>
            <person name="Zhang W."/>
            <person name="Yang X."/>
            <person name="Jeffery I.B."/>
            <person name="Cooney J.C."/>
            <person name="Kagawa T.F."/>
            <person name="Liu W."/>
            <person name="Song Y."/>
            <person name="Salvetti E."/>
            <person name="Wrobel A."/>
            <person name="Rasinkangas P."/>
            <person name="Parkhill J."/>
            <person name="Rea M.C."/>
            <person name="O'Sullivan O."/>
            <person name="Ritari J."/>
            <person name="Douillard F.P."/>
            <person name="Paul Ross R."/>
            <person name="Yang R."/>
            <person name="Briner A.E."/>
            <person name="Felis G.E."/>
            <person name="de Vos W.M."/>
            <person name="Barrangou R."/>
            <person name="Klaenhammer T.R."/>
            <person name="Caufield P.W."/>
            <person name="Cui Y."/>
            <person name="Zhang H."/>
            <person name="O'Toole P.W."/>
        </authorList>
    </citation>
    <scope>NUCLEOTIDE SEQUENCE [LARGE SCALE GENOMIC DNA]</scope>
    <source>
        <strain evidence="2 3">DSM 20314</strain>
    </source>
</reference>
<accession>A0A837R828</accession>
<dbReference type="EMBL" id="AZCU01000021">
    <property type="protein sequence ID" value="KRK22738.1"/>
    <property type="molecule type" value="Genomic_DNA"/>
</dbReference>
<comment type="caution">
    <text evidence="2">The sequence shown here is derived from an EMBL/GenBank/DDBJ whole genome shotgun (WGS) entry which is preliminary data.</text>
</comment>
<evidence type="ECO:0000256" key="1">
    <source>
        <dbReference type="SAM" id="MobiDB-lite"/>
    </source>
</evidence>
<feature type="region of interest" description="Disordered" evidence="1">
    <location>
        <begin position="182"/>
        <end position="202"/>
    </location>
</feature>
<feature type="compositionally biased region" description="Polar residues" evidence="1">
    <location>
        <begin position="182"/>
        <end position="196"/>
    </location>
</feature>
<dbReference type="RefSeq" id="WP_056953045.1">
    <property type="nucleotide sequence ID" value="NZ_AZCU01000021.1"/>
</dbReference>
<proteinExistence type="predicted"/>
<dbReference type="AlphaFoldDB" id="A0A837R828"/>
<dbReference type="GeneID" id="49393498"/>
<sequence length="238" mass="27065">MNQNNIDSTAVNPFWYNEVGCWDTRQPERLVKYATRLESDKIDVLQTFYLLDIGHLKCPEKALVFDRQRGILKSKWSTRQLMIRYSRQLGFSGSHLVRAVATDQGLSPHKLPIIHGEAILMPQTSAKRGMANWYNGLYLIDAVERPLMTELVYAGGIRLLIDMSLPMVDRQLKKGRQLQQGVSNYHQRRATPNQAASGLDGTDAQNLNRFADTVVDYFGIQAHPEEISCLTKRFLGTL</sequence>
<evidence type="ECO:0000313" key="3">
    <source>
        <dbReference type="Proteomes" id="UP000051020"/>
    </source>
</evidence>
<evidence type="ECO:0000313" key="2">
    <source>
        <dbReference type="EMBL" id="KRK22738.1"/>
    </source>
</evidence>